<organism evidence="3 4">
    <name type="scientific">Emericellopsis cladophorae</name>
    <dbReference type="NCBI Taxonomy" id="2686198"/>
    <lineage>
        <taxon>Eukaryota</taxon>
        <taxon>Fungi</taxon>
        <taxon>Dikarya</taxon>
        <taxon>Ascomycota</taxon>
        <taxon>Pezizomycotina</taxon>
        <taxon>Sordariomycetes</taxon>
        <taxon>Hypocreomycetidae</taxon>
        <taxon>Hypocreales</taxon>
        <taxon>Bionectriaceae</taxon>
        <taxon>Emericellopsis</taxon>
    </lineage>
</organism>
<sequence length="831" mass="93875">MRQPRGLSFVKRTLDKLAPNRDSKDASSKSSKRNGTGTTTSDLSSVRATGALTSGSVTTLANSVYSERLEDFSRTLADQSPGNDKYPMLRLNDNLSVAIGDSFEGNPSSNIEDTVKFDYGTVREPKRIRLLLIFPAAHYKDMLETIMFHADLEEVPFQALSHTCPEKGRIRWMHCNGRGLSVTESMYQALLGVRNAAQPDAFSIVWAEAVCIDQEDVRDRERHLHLVRDIFSSAHATLAHLGGTEDQRRKAFETIDKLHEACKYDEFRDRLEQDELDLSSLNHLCIEDINLEIPPENRLEITRLFSHHWFERIWNWQEVGVSRKVCIMYGGGLRTWGYFADAAWCMYQLRWETSISDDCLAPGVSRDDLKHYHILHLDEHRDGALNGTTFTLLSLLTESRHFTAAHPLDRIFALYPHLGNSRERDIVEAFFDYSLPKLDMYLNVALNCILSHRTLDVLHLAHNDDLDAAAATGWPSFVPDLSRRDNMRMLGCKNGRRSWHYHAAADTAPQLTILHHPGTTREGIPWFSDDVHIVLKGIEADEIVALGAEMKGPTLGSHNFLADWVNTALMTEPGHKFYTTPELKRAREVLHATMKDHKLHGGKNPESNAMWASRRTSLRSGSKERRPTPESSSRSYLRSTFAPGLIERLQKLDIDADAVRDADNGMDPLTSLPHDKMYPVGDVSVVEAFWRTLVKNQDEIGREASSEMGPACFEPWFKAMSGSVSHMLEALAHGQSDESRQRPEPLFNDLVHMACNGTRMARTSRGFIGTVPRGAKVGDRVVVLYGGQTPFVLRRDEEGDTYRLVGDCYVHGLMEGEALNMELEEHKFELH</sequence>
<feature type="compositionally biased region" description="Basic and acidic residues" evidence="1">
    <location>
        <begin position="12"/>
        <end position="27"/>
    </location>
</feature>
<reference evidence="3" key="2">
    <citation type="submission" date="2022-07" db="EMBL/GenBank/DDBJ databases">
        <authorList>
            <person name="Goncalves M.F.M."/>
            <person name="Hilario S."/>
            <person name="Van De Peer Y."/>
            <person name="Esteves A.C."/>
            <person name="Alves A."/>
        </authorList>
    </citation>
    <scope>NUCLEOTIDE SEQUENCE</scope>
    <source>
        <strain evidence="3">MUM 19.33</strain>
    </source>
</reference>
<evidence type="ECO:0000256" key="1">
    <source>
        <dbReference type="SAM" id="MobiDB-lite"/>
    </source>
</evidence>
<name>A0A9P9XZL2_9HYPO</name>
<dbReference type="InterPro" id="IPR010730">
    <property type="entry name" value="HET"/>
</dbReference>
<evidence type="ECO:0000259" key="2">
    <source>
        <dbReference type="Pfam" id="PF06985"/>
    </source>
</evidence>
<feature type="region of interest" description="Disordered" evidence="1">
    <location>
        <begin position="1"/>
        <end position="44"/>
    </location>
</feature>
<dbReference type="InterPro" id="IPR052895">
    <property type="entry name" value="HetReg/Transcr_Mod"/>
</dbReference>
<dbReference type="EMBL" id="JAGIXG020000028">
    <property type="protein sequence ID" value="KAI6780804.1"/>
    <property type="molecule type" value="Genomic_DNA"/>
</dbReference>
<dbReference type="AlphaFoldDB" id="A0A9P9XZL2"/>
<reference evidence="3" key="1">
    <citation type="journal article" date="2021" name="J Fungi (Basel)">
        <title>Genomic and Metabolomic Analyses of the Marine Fungus Emericellopsis cladophorae: Insights into Saltwater Adaptability Mechanisms and Its Biosynthetic Potential.</title>
        <authorList>
            <person name="Goncalves M.F.M."/>
            <person name="Hilario S."/>
            <person name="Van de Peer Y."/>
            <person name="Esteves A.C."/>
            <person name="Alves A."/>
        </authorList>
    </citation>
    <scope>NUCLEOTIDE SEQUENCE</scope>
    <source>
        <strain evidence="3">MUM 19.33</strain>
    </source>
</reference>
<dbReference type="GeneID" id="75827631"/>
<proteinExistence type="predicted"/>
<protein>
    <submittedName>
        <fullName evidence="3">Heterokaryon incompatibility protein 6</fullName>
    </submittedName>
</protein>
<dbReference type="PANTHER" id="PTHR24148:SF64">
    <property type="entry name" value="HETEROKARYON INCOMPATIBILITY DOMAIN-CONTAINING PROTEIN"/>
    <property type="match status" value="1"/>
</dbReference>
<feature type="compositionally biased region" description="Polar residues" evidence="1">
    <location>
        <begin position="33"/>
        <end position="44"/>
    </location>
</feature>
<feature type="region of interest" description="Disordered" evidence="1">
    <location>
        <begin position="597"/>
        <end position="637"/>
    </location>
</feature>
<keyword evidence="4" id="KW-1185">Reference proteome</keyword>
<feature type="domain" description="Heterokaryon incompatibility" evidence="2">
    <location>
        <begin position="158"/>
        <end position="318"/>
    </location>
</feature>
<dbReference type="Pfam" id="PF06985">
    <property type="entry name" value="HET"/>
    <property type="match status" value="1"/>
</dbReference>
<dbReference type="PANTHER" id="PTHR24148">
    <property type="entry name" value="ANKYRIN REPEAT DOMAIN-CONTAINING PROTEIN 39 HOMOLOG-RELATED"/>
    <property type="match status" value="1"/>
</dbReference>
<dbReference type="Proteomes" id="UP001055219">
    <property type="component" value="Unassembled WGS sequence"/>
</dbReference>
<accession>A0A9P9XZL2</accession>
<evidence type="ECO:0000313" key="3">
    <source>
        <dbReference type="EMBL" id="KAI6780804.1"/>
    </source>
</evidence>
<gene>
    <name evidence="3" type="ORF">J7T54_001112</name>
</gene>
<evidence type="ECO:0000313" key="4">
    <source>
        <dbReference type="Proteomes" id="UP001055219"/>
    </source>
</evidence>
<dbReference type="Pfam" id="PF26639">
    <property type="entry name" value="Het-6_barrel"/>
    <property type="match status" value="1"/>
</dbReference>
<dbReference type="RefSeq" id="XP_051361660.1">
    <property type="nucleotide sequence ID" value="XM_051507168.1"/>
</dbReference>
<dbReference type="OrthoDB" id="5416609at2759"/>
<comment type="caution">
    <text evidence="3">The sequence shown here is derived from an EMBL/GenBank/DDBJ whole genome shotgun (WGS) entry which is preliminary data.</text>
</comment>